<feature type="compositionally biased region" description="Basic and acidic residues" evidence="1">
    <location>
        <begin position="202"/>
        <end position="214"/>
    </location>
</feature>
<feature type="compositionally biased region" description="Pro residues" evidence="1">
    <location>
        <begin position="67"/>
        <end position="76"/>
    </location>
</feature>
<accession>A0A6A4GDQ0</accession>
<sequence length="373" mass="41003">MERPTLLLSQSPRPNDAYIQALDPSRQTSKPGLPTSLSGGVYIQHVGNPYIVYILTLTSDDAASSGPAPPLHPNPPNLGECSPERRMSHGLSPPVQHQANITHYPRPINLVPPPQFLSNLHDLEQKWQISRGRTCAGSGPRYSSVSNSRRPRCHLVSISRLESGFSTGNVKADSLLVVQVLNYGPKVPEGWLGCHPLVQESWESRESPKARERSSNQSQTPERTKSPLYQTPLGSPGEHYGGKYHHDPAPVVRRPVPATHDFGRSPNLLLSTQTPPLRPISARTPEKSLPLQEEPEEVVAMPRHEHLSPTPSLPQDGRNTRAALRPEDEETLYEKSDKQDSSNDGSGTPRSPSAGLPADNAQNRFRPPQQPQP</sequence>
<feature type="compositionally biased region" description="Low complexity" evidence="1">
    <location>
        <begin position="249"/>
        <end position="258"/>
    </location>
</feature>
<organism evidence="2 3">
    <name type="scientific">Gymnopus androsaceus JB14</name>
    <dbReference type="NCBI Taxonomy" id="1447944"/>
    <lineage>
        <taxon>Eukaryota</taxon>
        <taxon>Fungi</taxon>
        <taxon>Dikarya</taxon>
        <taxon>Basidiomycota</taxon>
        <taxon>Agaricomycotina</taxon>
        <taxon>Agaricomycetes</taxon>
        <taxon>Agaricomycetidae</taxon>
        <taxon>Agaricales</taxon>
        <taxon>Marasmiineae</taxon>
        <taxon>Omphalotaceae</taxon>
        <taxon>Gymnopus</taxon>
    </lineage>
</organism>
<dbReference type="AlphaFoldDB" id="A0A6A4GDQ0"/>
<reference evidence="2" key="1">
    <citation type="journal article" date="2019" name="Environ. Microbiol.">
        <title>Fungal ecological strategies reflected in gene transcription - a case study of two litter decomposers.</title>
        <authorList>
            <person name="Barbi F."/>
            <person name="Kohler A."/>
            <person name="Barry K."/>
            <person name="Baskaran P."/>
            <person name="Daum C."/>
            <person name="Fauchery L."/>
            <person name="Ihrmark K."/>
            <person name="Kuo A."/>
            <person name="LaButti K."/>
            <person name="Lipzen A."/>
            <person name="Morin E."/>
            <person name="Grigoriev I.V."/>
            <person name="Henrissat B."/>
            <person name="Lindahl B."/>
            <person name="Martin F."/>
        </authorList>
    </citation>
    <scope>NUCLEOTIDE SEQUENCE</scope>
    <source>
        <strain evidence="2">JB14</strain>
    </source>
</reference>
<dbReference type="Proteomes" id="UP000799118">
    <property type="component" value="Unassembled WGS sequence"/>
</dbReference>
<feature type="region of interest" description="Disordered" evidence="1">
    <location>
        <begin position="62"/>
        <end position="95"/>
    </location>
</feature>
<feature type="compositionally biased region" description="Basic and acidic residues" evidence="1">
    <location>
        <begin position="332"/>
        <end position="341"/>
    </location>
</feature>
<feature type="compositionally biased region" description="Polar residues" evidence="1">
    <location>
        <begin position="215"/>
        <end position="233"/>
    </location>
</feature>
<protein>
    <submittedName>
        <fullName evidence="2">Uncharacterized protein</fullName>
    </submittedName>
</protein>
<keyword evidence="3" id="KW-1185">Reference proteome</keyword>
<gene>
    <name evidence="2" type="ORF">BT96DRAFT_1009036</name>
</gene>
<evidence type="ECO:0000313" key="3">
    <source>
        <dbReference type="Proteomes" id="UP000799118"/>
    </source>
</evidence>
<evidence type="ECO:0000256" key="1">
    <source>
        <dbReference type="SAM" id="MobiDB-lite"/>
    </source>
</evidence>
<evidence type="ECO:0000313" key="2">
    <source>
        <dbReference type="EMBL" id="KAE9383551.1"/>
    </source>
</evidence>
<dbReference type="OrthoDB" id="3243310at2759"/>
<dbReference type="EMBL" id="ML770414">
    <property type="protein sequence ID" value="KAE9383551.1"/>
    <property type="molecule type" value="Genomic_DNA"/>
</dbReference>
<feature type="compositionally biased region" description="Polar residues" evidence="1">
    <location>
        <begin position="342"/>
        <end position="351"/>
    </location>
</feature>
<feature type="region of interest" description="Disordered" evidence="1">
    <location>
        <begin position="202"/>
        <end position="373"/>
    </location>
</feature>
<name>A0A6A4GDQ0_9AGAR</name>
<proteinExistence type="predicted"/>